<dbReference type="PANTHER" id="PTHR23197">
    <property type="entry name" value="TARSH-RELATED FIBRONECTIN DOMAIN-CONTAINING"/>
    <property type="match status" value="1"/>
</dbReference>
<feature type="chain" id="PRO_5043040898" description="Target of Nesh-SH3/FNDC1 C-terminal domain-containing protein" evidence="3">
    <location>
        <begin position="23"/>
        <end position="694"/>
    </location>
</feature>
<keyword evidence="3" id="KW-0732">Signal</keyword>
<evidence type="ECO:0000256" key="2">
    <source>
        <dbReference type="SAM" id="MobiDB-lite"/>
    </source>
</evidence>
<dbReference type="InterPro" id="IPR049109">
    <property type="entry name" value="TARSH/FNDC1_C"/>
</dbReference>
<keyword evidence="6" id="KW-1185">Reference proteome</keyword>
<name>A0AAN8PSU5_PATCE</name>
<protein>
    <recommendedName>
        <fullName evidence="4">Target of Nesh-SH3/FNDC1 C-terminal domain-containing protein</fullName>
    </recommendedName>
</protein>
<dbReference type="EMBL" id="JAZGQO010000006">
    <property type="protein sequence ID" value="KAK6184182.1"/>
    <property type="molecule type" value="Genomic_DNA"/>
</dbReference>
<evidence type="ECO:0000256" key="3">
    <source>
        <dbReference type="SAM" id="SignalP"/>
    </source>
</evidence>
<evidence type="ECO:0000313" key="5">
    <source>
        <dbReference type="EMBL" id="KAK6184182.1"/>
    </source>
</evidence>
<feature type="signal peptide" evidence="3">
    <location>
        <begin position="1"/>
        <end position="22"/>
    </location>
</feature>
<feature type="domain" description="Target of Nesh-SH3/FNDC1 C-terminal" evidence="4">
    <location>
        <begin position="570"/>
        <end position="694"/>
    </location>
</feature>
<comment type="caution">
    <text evidence="5">The sequence shown here is derived from an EMBL/GenBank/DDBJ whole genome shotgun (WGS) entry which is preliminary data.</text>
</comment>
<dbReference type="Proteomes" id="UP001347796">
    <property type="component" value="Unassembled WGS sequence"/>
</dbReference>
<dbReference type="Pfam" id="PF21731">
    <property type="entry name" value="TARSH_C"/>
    <property type="match status" value="1"/>
</dbReference>
<reference evidence="5 6" key="1">
    <citation type="submission" date="2024-01" db="EMBL/GenBank/DDBJ databases">
        <title>The genome of the rayed Mediterranean limpet Patella caerulea (Linnaeus, 1758).</title>
        <authorList>
            <person name="Anh-Thu Weber A."/>
            <person name="Halstead-Nussloch G."/>
        </authorList>
    </citation>
    <scope>NUCLEOTIDE SEQUENCE [LARGE SCALE GENOMIC DNA]</scope>
    <source>
        <strain evidence="5">AATW-2023a</strain>
        <tissue evidence="5">Whole specimen</tissue>
    </source>
</reference>
<evidence type="ECO:0000256" key="1">
    <source>
        <dbReference type="SAM" id="Coils"/>
    </source>
</evidence>
<feature type="region of interest" description="Disordered" evidence="2">
    <location>
        <begin position="137"/>
        <end position="163"/>
    </location>
</feature>
<dbReference type="PANTHER" id="PTHR23197:SF11">
    <property type="entry name" value="RE03558P"/>
    <property type="match status" value="1"/>
</dbReference>
<sequence length="694" mass="79693">MALKSLMCQSVLVLINLCLIMASSIQSRDQSCVLSLVVPRDKIKTSCSVDETVKRRMNTLETKINIYKQQVLELETQIHKERLLNNDKIMSLETMLSKVDKLEEIEKRVSYLENNQRRTVSDYGRNDKQYKFSNEDADMTSDQSLGPMTNWGKFTKPEKNTKSEREVKLLEELENMKSTINETGKNILNKVEDVLKNVSDTVKFNKTYTNSLEDGIDNETGSTYGEFIPDENNNHIPLQNDQPLKLTKNVSNDTEIGDNLAENFPDTKMKIETNHIPTGRNTLVVQLEEMLKKEIKDVLNNQLETVISLVKKQQSVHDSYDEEVDNMSDQHLSDVKYLNDKLTTVELTITSITQTMDDFYSKTVKLQPLPTLFEELKKNLTENSVAKPTGDSQSTIEKLDEHAKTLRKMERLAEIFQRSLEHYRNESKATYAELEKKISSESTMMKTLRETVVKNVSAMIDTQIAHQNTTIKSQLAEMESLLKSLEDQNILLQVDLDTTERKLKSKMSKIEHDLKIAKQDIQSLGFSQGKVQKKQESIEQQVVSFQANNDIKQRLDMLELEFKLSLTSDWVEYQFSYDSSRTHCFGQQFIKRTKYKVGRYVGVILCDENRYKILLGQNLTDKFLNIGDEVGLGQDHCEYVGGNSNAIVTVSNPSMSFKQDKGYTRANWGEEPRIVLLDFLRPSPSWYECGVTIP</sequence>
<evidence type="ECO:0000313" key="6">
    <source>
        <dbReference type="Proteomes" id="UP001347796"/>
    </source>
</evidence>
<dbReference type="AlphaFoldDB" id="A0AAN8PSU5"/>
<gene>
    <name evidence="5" type="ORF">SNE40_006701</name>
</gene>
<accession>A0AAN8PSU5</accession>
<organism evidence="5 6">
    <name type="scientific">Patella caerulea</name>
    <name type="common">Rayed Mediterranean limpet</name>
    <dbReference type="NCBI Taxonomy" id="87958"/>
    <lineage>
        <taxon>Eukaryota</taxon>
        <taxon>Metazoa</taxon>
        <taxon>Spiralia</taxon>
        <taxon>Lophotrochozoa</taxon>
        <taxon>Mollusca</taxon>
        <taxon>Gastropoda</taxon>
        <taxon>Patellogastropoda</taxon>
        <taxon>Patelloidea</taxon>
        <taxon>Patellidae</taxon>
        <taxon>Patella</taxon>
    </lineage>
</organism>
<proteinExistence type="predicted"/>
<evidence type="ECO:0000259" key="4">
    <source>
        <dbReference type="Pfam" id="PF21731"/>
    </source>
</evidence>
<keyword evidence="1" id="KW-0175">Coiled coil</keyword>
<feature type="coiled-coil region" evidence="1">
    <location>
        <begin position="406"/>
        <end position="520"/>
    </location>
</feature>